<evidence type="ECO:0000256" key="1">
    <source>
        <dbReference type="SAM" id="SignalP"/>
    </source>
</evidence>
<dbReference type="Proteomes" id="UP000829999">
    <property type="component" value="Chromosome 12"/>
</dbReference>
<dbReference type="AlphaFoldDB" id="A0A9R0DU62"/>
<evidence type="ECO:0000313" key="2">
    <source>
        <dbReference type="Proteomes" id="UP000829999"/>
    </source>
</evidence>
<proteinExistence type="predicted"/>
<feature type="chain" id="PRO_5040296736" evidence="1">
    <location>
        <begin position="22"/>
        <end position="259"/>
    </location>
</feature>
<reference evidence="3" key="1">
    <citation type="submission" date="2025-08" db="UniProtKB">
        <authorList>
            <consortium name="RefSeq"/>
        </authorList>
    </citation>
    <scope>IDENTIFICATION</scope>
    <source>
        <tissue evidence="3">Whole larval tissue</tissue>
    </source>
</reference>
<dbReference type="GeneID" id="126911255"/>
<name>A0A9R0DU62_SPOFR</name>
<accession>A0A9R0DU62</accession>
<evidence type="ECO:0000313" key="3">
    <source>
        <dbReference type="RefSeq" id="XP_050553150.1"/>
    </source>
</evidence>
<gene>
    <name evidence="3" type="primary">LOC126911255</name>
</gene>
<dbReference type="OrthoDB" id="7180355at2759"/>
<organism evidence="2 3">
    <name type="scientific">Spodoptera frugiperda</name>
    <name type="common">Fall armyworm</name>
    <dbReference type="NCBI Taxonomy" id="7108"/>
    <lineage>
        <taxon>Eukaryota</taxon>
        <taxon>Metazoa</taxon>
        <taxon>Ecdysozoa</taxon>
        <taxon>Arthropoda</taxon>
        <taxon>Hexapoda</taxon>
        <taxon>Insecta</taxon>
        <taxon>Pterygota</taxon>
        <taxon>Neoptera</taxon>
        <taxon>Endopterygota</taxon>
        <taxon>Lepidoptera</taxon>
        <taxon>Glossata</taxon>
        <taxon>Ditrysia</taxon>
        <taxon>Noctuoidea</taxon>
        <taxon>Noctuidae</taxon>
        <taxon>Amphipyrinae</taxon>
        <taxon>Spodoptera</taxon>
    </lineage>
</organism>
<sequence>MHFFYHITLLKCVLSITYVNSQQVLNERLLISELKAGEKVNIRRANVDRRFLEDLDDYEWHIAHLRGAILDGRRDCREDTFEDKVRRYRRMLKNDGARVDFVSSDPIPLNIADIGENSCKVNDDILNDTESPSYPNVTSKINVLPTVSVPNVTSVENVTTAMKLETTTEKLDYQATTQKSKAKVLKKKKKVEEDQKAENDTVVRRASEYMFSSIEYYDESVEFNTDMCPDAVEVIELEIDQLRSYDLECEMTLEWRSLE</sequence>
<dbReference type="RefSeq" id="XP_050553150.1">
    <property type="nucleotide sequence ID" value="XM_050697193.1"/>
</dbReference>
<protein>
    <submittedName>
        <fullName evidence="3">Uncharacterized protein LOC126911255</fullName>
    </submittedName>
</protein>
<feature type="signal peptide" evidence="1">
    <location>
        <begin position="1"/>
        <end position="21"/>
    </location>
</feature>
<keyword evidence="1" id="KW-0732">Signal</keyword>
<keyword evidence="2" id="KW-1185">Reference proteome</keyword>